<dbReference type="PANTHER" id="PTHR10848">
    <property type="entry name" value="MEIOTIC RECOMBINATION PROTEIN SPO11"/>
    <property type="match status" value="1"/>
</dbReference>
<dbReference type="GO" id="GO:0005524">
    <property type="term" value="F:ATP binding"/>
    <property type="evidence" value="ECO:0007669"/>
    <property type="project" value="InterPro"/>
</dbReference>
<dbReference type="GO" id="GO:0000228">
    <property type="term" value="C:nuclear chromosome"/>
    <property type="evidence" value="ECO:0007669"/>
    <property type="project" value="TreeGrafter"/>
</dbReference>
<keyword evidence="1" id="KW-0799">Topoisomerase</keyword>
<accession>A0A3B0MZL5</accession>
<dbReference type="GO" id="GO:0003918">
    <property type="term" value="F:DNA topoisomerase type II (double strand cut, ATP-hydrolyzing) activity"/>
    <property type="evidence" value="ECO:0007669"/>
    <property type="project" value="UniProtKB-UniRule"/>
</dbReference>
<protein>
    <submittedName>
        <fullName evidence="4">Type IIB DNA topoisomerase, putative</fullName>
    </submittedName>
</protein>
<organism evidence="4">
    <name type="scientific">Theileria annulata</name>
    <dbReference type="NCBI Taxonomy" id="5874"/>
    <lineage>
        <taxon>Eukaryota</taxon>
        <taxon>Sar</taxon>
        <taxon>Alveolata</taxon>
        <taxon>Apicomplexa</taxon>
        <taxon>Aconoidasida</taxon>
        <taxon>Piroplasmida</taxon>
        <taxon>Theileriidae</taxon>
        <taxon>Theileria</taxon>
    </lineage>
</organism>
<dbReference type="GO" id="GO:0042138">
    <property type="term" value="P:meiotic DNA double-strand break formation"/>
    <property type="evidence" value="ECO:0007669"/>
    <property type="project" value="TreeGrafter"/>
</dbReference>
<dbReference type="EMBL" id="UIVT01000004">
    <property type="protein sequence ID" value="SVP94339.1"/>
    <property type="molecule type" value="Genomic_DNA"/>
</dbReference>
<feature type="active site" description="O-(5'-phospho-DNA)-tyrosine intermediate" evidence="1">
    <location>
        <position position="59"/>
    </location>
</feature>
<dbReference type="GO" id="GO:0000706">
    <property type="term" value="P:meiotic DNA double-strand break processing"/>
    <property type="evidence" value="ECO:0007669"/>
    <property type="project" value="TreeGrafter"/>
</dbReference>
<proteinExistence type="inferred from homology"/>
<dbReference type="PANTHER" id="PTHR10848:SF0">
    <property type="entry name" value="MEIOTIC RECOMBINATION PROTEIN SPO11"/>
    <property type="match status" value="1"/>
</dbReference>
<dbReference type="InterPro" id="IPR002815">
    <property type="entry name" value="Spo11/TopoVI_A"/>
</dbReference>
<dbReference type="AlphaFoldDB" id="A0A3B0MZL5"/>
<gene>
    <name evidence="3" type="ORF">TAT_000334300</name>
    <name evidence="4" type="ORF">TAV_000334100</name>
</gene>
<evidence type="ECO:0000313" key="4">
    <source>
        <dbReference type="EMBL" id="SVP95184.1"/>
    </source>
</evidence>
<name>A0A3B0MZL5_THEAN</name>
<dbReference type="GO" id="GO:0007131">
    <property type="term" value="P:reciprocal meiotic recombination"/>
    <property type="evidence" value="ECO:0007669"/>
    <property type="project" value="TreeGrafter"/>
</dbReference>
<dbReference type="SUPFAM" id="SSF56726">
    <property type="entry name" value="DNA topoisomerase IV, alpha subunit"/>
    <property type="match status" value="1"/>
</dbReference>
<dbReference type="InterPro" id="IPR013049">
    <property type="entry name" value="Spo11/TopoVI_A_N"/>
</dbReference>
<sequence length="334" mass="39244">MTLYSLESYFISLLEDLINPNFSVNSSSILYYTRVILVLFHILRNLRSGTAISLRGIYYNCAHIFQSQQDSNQTIAEITQRTRLSRKDLKIISCPKSLIKGHLTLSEIFNQHQIINSNCISIFQIVEKETVYHRLLKFGLIERLNKLNIIINIDINLVQLYFLEDFQVFSSSFTILDYCTRELVHKIYQKSNNQFPFIILTDINPSGLNISLNFFRGPRKLSYYFPECGIENLYWMYFRSEERISGIKGVLTSRDLRIIENLIYELESESIFKNNNLEWIPNTPNLIHLKNTRKILEKFISEGFTYQLDDLEELEELVTESLNTLNDYSHLLIS</sequence>
<dbReference type="PROSITE" id="PS52041">
    <property type="entry name" value="TOPO_IIB"/>
    <property type="match status" value="1"/>
</dbReference>
<dbReference type="Gene3D" id="3.40.1360.10">
    <property type="match status" value="1"/>
</dbReference>
<dbReference type="InterPro" id="IPR036078">
    <property type="entry name" value="Spo11/TopoVI_A_sf"/>
</dbReference>
<dbReference type="Pfam" id="PF04406">
    <property type="entry name" value="TP6A_N"/>
    <property type="match status" value="1"/>
</dbReference>
<reference evidence="4" key="1">
    <citation type="submission" date="2018-07" db="EMBL/GenBank/DDBJ databases">
        <authorList>
            <person name="Quirk P.G."/>
            <person name="Krulwich T.A."/>
        </authorList>
    </citation>
    <scope>NUCLEOTIDE SEQUENCE</scope>
    <source>
        <strain evidence="4">Anand</strain>
    </source>
</reference>
<dbReference type="PRINTS" id="PR01550">
    <property type="entry name" value="TOP6AFAMILY"/>
</dbReference>
<evidence type="ECO:0000313" key="3">
    <source>
        <dbReference type="EMBL" id="SVP94339.1"/>
    </source>
</evidence>
<dbReference type="VEuPathDB" id="PiroplasmaDB:TA08245"/>
<feature type="domain" description="Spo11/DNA topoisomerase VI subunit A N-terminal" evidence="2">
    <location>
        <begin position="33"/>
        <end position="91"/>
    </location>
</feature>
<evidence type="ECO:0000256" key="1">
    <source>
        <dbReference type="PROSITE-ProRule" id="PRU01385"/>
    </source>
</evidence>
<keyword evidence="1 4" id="KW-0413">Isomerase</keyword>
<keyword evidence="1" id="KW-0238">DNA-binding</keyword>
<dbReference type="EMBL" id="UIVS01000004">
    <property type="protein sequence ID" value="SVP95184.1"/>
    <property type="molecule type" value="Genomic_DNA"/>
</dbReference>
<comment type="catalytic activity">
    <reaction evidence="1">
        <text>ATP-dependent breakage, passage and rejoining of double-stranded DNA.</text>
        <dbReference type="EC" id="5.6.2.2"/>
    </reaction>
</comment>
<comment type="similarity">
    <text evidence="1">Belongs to the TOP6A family.</text>
</comment>
<dbReference type="GO" id="GO:0003677">
    <property type="term" value="F:DNA binding"/>
    <property type="evidence" value="ECO:0007669"/>
    <property type="project" value="UniProtKB-UniRule"/>
</dbReference>
<evidence type="ECO:0000259" key="2">
    <source>
        <dbReference type="Pfam" id="PF04406"/>
    </source>
</evidence>